<reference evidence="1 2" key="1">
    <citation type="submission" date="2016-03" db="EMBL/GenBank/DDBJ databases">
        <title>Complete genome sequence of a novel chlorpyrifos degrading bacterium, Cupriavidus nantongensis sp. X1.</title>
        <authorList>
            <person name="Fang L."/>
        </authorList>
    </citation>
    <scope>NUCLEOTIDE SEQUENCE [LARGE SCALE GENOMIC DNA]</scope>
    <source>
        <strain evidence="1 2">X1</strain>
    </source>
</reference>
<evidence type="ECO:0000313" key="2">
    <source>
        <dbReference type="Proteomes" id="UP000075238"/>
    </source>
</evidence>
<sequence>MSFLRSARMPPGRKGRRCACTAHCIATPAAAAIGAFSNKARAIAGQRGARARGLPRRRK</sequence>
<proteinExistence type="predicted"/>
<protein>
    <submittedName>
        <fullName evidence="1">Uncharacterized protein</fullName>
    </submittedName>
</protein>
<dbReference type="Proteomes" id="UP000075238">
    <property type="component" value="Chromosome 2"/>
</dbReference>
<dbReference type="KEGG" id="cnan:A2G96_31195"/>
<dbReference type="EMBL" id="CP014845">
    <property type="protein sequence ID" value="AMR82189.1"/>
    <property type="molecule type" value="Genomic_DNA"/>
</dbReference>
<dbReference type="STRING" id="1796606.A2G96_31195"/>
<keyword evidence="2" id="KW-1185">Reference proteome</keyword>
<evidence type="ECO:0000313" key="1">
    <source>
        <dbReference type="EMBL" id="AMR82189.1"/>
    </source>
</evidence>
<dbReference type="AlphaFoldDB" id="A0A142JVS7"/>
<accession>A0A142JVS7</accession>
<gene>
    <name evidence="1" type="ORF">A2G96_31195</name>
</gene>
<organism evidence="1 2">
    <name type="scientific">Cupriavidus nantongensis</name>
    <dbReference type="NCBI Taxonomy" id="1796606"/>
    <lineage>
        <taxon>Bacteria</taxon>
        <taxon>Pseudomonadati</taxon>
        <taxon>Pseudomonadota</taxon>
        <taxon>Betaproteobacteria</taxon>
        <taxon>Burkholderiales</taxon>
        <taxon>Burkholderiaceae</taxon>
        <taxon>Cupriavidus</taxon>
    </lineage>
</organism>
<name>A0A142JVS7_9BURK</name>